<proteinExistence type="inferred from homology"/>
<evidence type="ECO:0000313" key="10">
    <source>
        <dbReference type="EMBL" id="KAK7058919.1"/>
    </source>
</evidence>
<dbReference type="GO" id="GO:0005829">
    <property type="term" value="C:cytosol"/>
    <property type="evidence" value="ECO:0007669"/>
    <property type="project" value="TreeGrafter"/>
</dbReference>
<dbReference type="GO" id="GO:0033588">
    <property type="term" value="C:elongator holoenzyme complex"/>
    <property type="evidence" value="ECO:0007669"/>
    <property type="project" value="InterPro"/>
</dbReference>
<evidence type="ECO:0000256" key="3">
    <source>
        <dbReference type="ARBA" id="ARBA00005043"/>
    </source>
</evidence>
<evidence type="ECO:0000256" key="1">
    <source>
        <dbReference type="ARBA" id="ARBA00004123"/>
    </source>
</evidence>
<reference evidence="10 11" key="1">
    <citation type="submission" date="2024-01" db="EMBL/GenBank/DDBJ databases">
        <title>A draft genome for a cacao thread blight-causing isolate of Paramarasmius palmivorus.</title>
        <authorList>
            <person name="Baruah I.K."/>
            <person name="Bukari Y."/>
            <person name="Amoako-Attah I."/>
            <person name="Meinhardt L.W."/>
            <person name="Bailey B.A."/>
            <person name="Cohen S.P."/>
        </authorList>
    </citation>
    <scope>NUCLEOTIDE SEQUENCE [LARGE SCALE GENOMIC DNA]</scope>
    <source>
        <strain evidence="10 11">GH-12</strain>
    </source>
</reference>
<name>A0AAW0E7B1_9AGAR</name>
<dbReference type="Gene3D" id="3.40.50.300">
    <property type="entry name" value="P-loop containing nucleotide triphosphate hydrolases"/>
    <property type="match status" value="1"/>
</dbReference>
<feature type="region of interest" description="Disordered" evidence="9">
    <location>
        <begin position="314"/>
        <end position="348"/>
    </location>
</feature>
<evidence type="ECO:0000256" key="2">
    <source>
        <dbReference type="ARBA" id="ARBA00004496"/>
    </source>
</evidence>
<sequence>MSLRLPDLHDQRSQQFILLQSSAVQSSLPVLRNILNHRPNTNSKLVLFCFLHPPSSLVNEAQLASGNVAVHDFLDLVPGYSDDWKDPREEIKAIVESETTTTLDVVIDSVDTLLSDTGNVPEVYSFLKSLLALVLSRSKTSRLILHINTPCPLLPLLCSTSFSSSLIHLIAHPHALLTHIAKEYLTFPPPISPAPKFWGVFIPVSERVHETERLVLQGSGSGDPKEFIVEILLRGGSDGSGRRKGVERALEGWDTENDRAVELSKLTSLAKILDKKIIEEASPDPTQNVSFNLQLTPSQQEARARVPLPYILEGRETAQSAPPPGAILYDPDSADDIDDDDPDEDLDI</sequence>
<gene>
    <name evidence="10" type="ORF">VNI00_001543</name>
</gene>
<keyword evidence="8" id="KW-0539">Nucleus</keyword>
<dbReference type="Pfam" id="PF10483">
    <property type="entry name" value="Elong_Iki1"/>
    <property type="match status" value="1"/>
</dbReference>
<keyword evidence="6" id="KW-0963">Cytoplasm</keyword>
<comment type="caution">
    <text evidence="10">The sequence shown here is derived from an EMBL/GenBank/DDBJ whole genome shotgun (WGS) entry which is preliminary data.</text>
</comment>
<dbReference type="EMBL" id="JAYKXP010000004">
    <property type="protein sequence ID" value="KAK7058919.1"/>
    <property type="molecule type" value="Genomic_DNA"/>
</dbReference>
<dbReference type="GO" id="GO:0000049">
    <property type="term" value="F:tRNA binding"/>
    <property type="evidence" value="ECO:0007669"/>
    <property type="project" value="TreeGrafter"/>
</dbReference>
<dbReference type="AlphaFoldDB" id="A0AAW0E7B1"/>
<evidence type="ECO:0000256" key="8">
    <source>
        <dbReference type="ARBA" id="ARBA00023242"/>
    </source>
</evidence>
<dbReference type="PANTHER" id="PTHR15641:SF1">
    <property type="entry name" value="ELONGATOR COMPLEX PROTEIN 5"/>
    <property type="match status" value="1"/>
</dbReference>
<dbReference type="InterPro" id="IPR027417">
    <property type="entry name" value="P-loop_NTPase"/>
</dbReference>
<evidence type="ECO:0000256" key="9">
    <source>
        <dbReference type="SAM" id="MobiDB-lite"/>
    </source>
</evidence>
<evidence type="ECO:0000256" key="4">
    <source>
        <dbReference type="ARBA" id="ARBA00009567"/>
    </source>
</evidence>
<organism evidence="10 11">
    <name type="scientific">Paramarasmius palmivorus</name>
    <dbReference type="NCBI Taxonomy" id="297713"/>
    <lineage>
        <taxon>Eukaryota</taxon>
        <taxon>Fungi</taxon>
        <taxon>Dikarya</taxon>
        <taxon>Basidiomycota</taxon>
        <taxon>Agaricomycotina</taxon>
        <taxon>Agaricomycetes</taxon>
        <taxon>Agaricomycetidae</taxon>
        <taxon>Agaricales</taxon>
        <taxon>Marasmiineae</taxon>
        <taxon>Marasmiaceae</taxon>
        <taxon>Paramarasmius</taxon>
    </lineage>
</organism>
<comment type="similarity">
    <text evidence="4">Belongs to the ELP5 family.</text>
</comment>
<keyword evidence="11" id="KW-1185">Reference proteome</keyword>
<evidence type="ECO:0000256" key="6">
    <source>
        <dbReference type="ARBA" id="ARBA00022490"/>
    </source>
</evidence>
<dbReference type="GO" id="GO:0002098">
    <property type="term" value="P:tRNA wobble uridine modification"/>
    <property type="evidence" value="ECO:0007669"/>
    <property type="project" value="InterPro"/>
</dbReference>
<dbReference type="PANTHER" id="PTHR15641">
    <property type="entry name" value="ELONGATOR COMPLEX PROTEIN 5"/>
    <property type="match status" value="1"/>
</dbReference>
<comment type="pathway">
    <text evidence="3">tRNA modification; 5-methoxycarbonylmethyl-2-thiouridine-tRNA biosynthesis.</text>
</comment>
<accession>A0AAW0E7B1</accession>
<evidence type="ECO:0000256" key="5">
    <source>
        <dbReference type="ARBA" id="ARBA00020264"/>
    </source>
</evidence>
<comment type="subcellular location">
    <subcellularLocation>
        <location evidence="2">Cytoplasm</location>
    </subcellularLocation>
    <subcellularLocation>
        <location evidence="1">Nucleus</location>
    </subcellularLocation>
</comment>
<dbReference type="GO" id="GO:0005634">
    <property type="term" value="C:nucleus"/>
    <property type="evidence" value="ECO:0007669"/>
    <property type="project" value="UniProtKB-SubCell"/>
</dbReference>
<protein>
    <recommendedName>
        <fullName evidence="5">Elongator complex protein 5</fullName>
    </recommendedName>
</protein>
<evidence type="ECO:0000256" key="7">
    <source>
        <dbReference type="ARBA" id="ARBA00022694"/>
    </source>
</evidence>
<evidence type="ECO:0000313" key="11">
    <source>
        <dbReference type="Proteomes" id="UP001383192"/>
    </source>
</evidence>
<dbReference type="InterPro" id="IPR019519">
    <property type="entry name" value="Elp5"/>
</dbReference>
<keyword evidence="7" id="KW-0819">tRNA processing</keyword>
<dbReference type="Proteomes" id="UP001383192">
    <property type="component" value="Unassembled WGS sequence"/>
</dbReference>
<feature type="compositionally biased region" description="Acidic residues" evidence="9">
    <location>
        <begin position="332"/>
        <end position="348"/>
    </location>
</feature>